<dbReference type="SUPFAM" id="SSF51126">
    <property type="entry name" value="Pectin lyase-like"/>
    <property type="match status" value="1"/>
</dbReference>
<evidence type="ECO:0000259" key="3">
    <source>
        <dbReference type="PROSITE" id="PS50093"/>
    </source>
</evidence>
<accession>A0ABV6UH16</accession>
<name>A0ABV6UH16_9ACTN</name>
<sequence length="949" mass="96123">MLSLGLVLPSAAVLVGAAPASADGTTLYVDKKNAACSDTDAAAGTQGIPYCSIQAAALAVQAGQTVEVAYGSYSGTVTVTHSGTPGHPIVFKGDAGWENGSVLDLDTQPSADGGSGFVLQGVHDVTLRGFRYGAGAVTVKDSSDISVLHSFSAMGSFLVQGASHNVTLSGLFMYAGGSNSGVRVEGGATDTTITGNVVDSPSNFDTTGISLTDAPDSVVVANTVSQICDTGIALSGDSHGATIENNVVSGSNCQGAADGLLSISAASTTGSTVDYNLLGPTSAGDPYSWAGTTYATVAAFQAASQQGAHDLYANADLRTVGARAWEPADPSPAIDSGSADAPGEPARDVYGDLRAVQDPLVKDIDATSAPVDRGAVEAQNPYTFDFNGPATADDPADPLAYTVRAQTTSNPWKTSVTSYAFYFDGSTLTTTSAQPQATYRYPLSMAGQVAYPKVYAVLPDGEQIPTTDSEGLMDGGEYTPIATPAPLSASFPAAPASASAPQTESLKVQGNTYLASATVDPGDGTGTLAAAVPARSTTATAVHHYAEPGSYTATATVTDVYGRSTTVKQTVTVGDAFVPVRPTRLLDTRNGTGVAKGKLGARKALRLKIAGAGGLPSGGVTAVTLNVTVTGSSSGGWLAAYPDGAPVPSTSNLNFTSGQTVPNQVTVSVGSDGYVDLYNAFGTTDVVADVQGYFTDVKAAADQGYYQPLTPVRVMDTRKGTGGVPEAKIGPGGTDTLRLNLAKYPGVTAVVLNVTAADADSAGYAVVYPGNTTRPSASDLNFGKGQISPNLVTVPVAPDGTVKFTNGYGHVDLIADLEGYYTTATSAAAFVPLTPVRIFDTRSGTGVRKGAVGAASYVAVHIAGSHGVPTNALAVATNLTAALPTVDTTVTAWPAPWTKAPQTSTLNPARGTTRPNAAFIPIGSGGNVDFYNQSGRVDLVGDLAGYFGR</sequence>
<evidence type="ECO:0000313" key="4">
    <source>
        <dbReference type="EMBL" id="MFC1400748.1"/>
    </source>
</evidence>
<feature type="domain" description="PKD" evidence="3">
    <location>
        <begin position="522"/>
        <end position="573"/>
    </location>
</feature>
<reference evidence="4 5" key="1">
    <citation type="submission" date="2024-09" db="EMBL/GenBank/DDBJ databases">
        <authorList>
            <person name="Lee S.D."/>
        </authorList>
    </citation>
    <scope>NUCLEOTIDE SEQUENCE [LARGE SCALE GENOMIC DNA]</scope>
    <source>
        <strain evidence="4 5">N1-5</strain>
    </source>
</reference>
<protein>
    <submittedName>
        <fullName evidence="4">PKD domain-containing protein</fullName>
    </submittedName>
</protein>
<dbReference type="Gene3D" id="2.60.40.10">
    <property type="entry name" value="Immunoglobulins"/>
    <property type="match status" value="1"/>
</dbReference>
<dbReference type="Pfam" id="PF18911">
    <property type="entry name" value="PKD_4"/>
    <property type="match status" value="1"/>
</dbReference>
<dbReference type="Gene3D" id="2.160.20.10">
    <property type="entry name" value="Single-stranded right-handed beta-helix, Pectin lyase-like"/>
    <property type="match status" value="1"/>
</dbReference>
<feature type="region of interest" description="Disordered" evidence="1">
    <location>
        <begin position="326"/>
        <end position="346"/>
    </location>
</feature>
<evidence type="ECO:0000256" key="1">
    <source>
        <dbReference type="SAM" id="MobiDB-lite"/>
    </source>
</evidence>
<comment type="caution">
    <text evidence="4">The sequence shown here is derived from an EMBL/GenBank/DDBJ whole genome shotgun (WGS) entry which is preliminary data.</text>
</comment>
<dbReference type="InterPro" id="IPR039448">
    <property type="entry name" value="Beta_helix"/>
</dbReference>
<proteinExistence type="predicted"/>
<gene>
    <name evidence="4" type="ORF">ACEZDJ_05560</name>
</gene>
<dbReference type="EMBL" id="JBHEZZ010000002">
    <property type="protein sequence ID" value="MFC1400748.1"/>
    <property type="molecule type" value="Genomic_DNA"/>
</dbReference>
<evidence type="ECO:0000313" key="5">
    <source>
        <dbReference type="Proteomes" id="UP001592528"/>
    </source>
</evidence>
<dbReference type="CDD" id="cd00146">
    <property type="entry name" value="PKD"/>
    <property type="match status" value="1"/>
</dbReference>
<dbReference type="Proteomes" id="UP001592528">
    <property type="component" value="Unassembled WGS sequence"/>
</dbReference>
<dbReference type="InterPro" id="IPR006626">
    <property type="entry name" value="PbH1"/>
</dbReference>
<feature type="signal peptide" evidence="2">
    <location>
        <begin position="1"/>
        <end position="22"/>
    </location>
</feature>
<dbReference type="SMART" id="SM00710">
    <property type="entry name" value="PbH1"/>
    <property type="match status" value="5"/>
</dbReference>
<feature type="chain" id="PRO_5045376550" evidence="2">
    <location>
        <begin position="23"/>
        <end position="949"/>
    </location>
</feature>
<dbReference type="SUPFAM" id="SSF49299">
    <property type="entry name" value="PKD domain"/>
    <property type="match status" value="1"/>
</dbReference>
<keyword evidence="2" id="KW-0732">Signal</keyword>
<dbReference type="InterPro" id="IPR035986">
    <property type="entry name" value="PKD_dom_sf"/>
</dbReference>
<dbReference type="InterPro" id="IPR013783">
    <property type="entry name" value="Ig-like_fold"/>
</dbReference>
<dbReference type="InterPro" id="IPR011050">
    <property type="entry name" value="Pectin_lyase_fold/virulence"/>
</dbReference>
<dbReference type="PROSITE" id="PS50093">
    <property type="entry name" value="PKD"/>
    <property type="match status" value="1"/>
</dbReference>
<organism evidence="4 5">
    <name type="scientific">Streptacidiphilus cavernicola</name>
    <dbReference type="NCBI Taxonomy" id="3342716"/>
    <lineage>
        <taxon>Bacteria</taxon>
        <taxon>Bacillati</taxon>
        <taxon>Actinomycetota</taxon>
        <taxon>Actinomycetes</taxon>
        <taxon>Kitasatosporales</taxon>
        <taxon>Streptomycetaceae</taxon>
        <taxon>Streptacidiphilus</taxon>
    </lineage>
</organism>
<keyword evidence="5" id="KW-1185">Reference proteome</keyword>
<evidence type="ECO:0000256" key="2">
    <source>
        <dbReference type="SAM" id="SignalP"/>
    </source>
</evidence>
<dbReference type="Pfam" id="PF13229">
    <property type="entry name" value="Beta_helix"/>
    <property type="match status" value="1"/>
</dbReference>
<dbReference type="InterPro" id="IPR012334">
    <property type="entry name" value="Pectin_lyas_fold"/>
</dbReference>
<dbReference type="RefSeq" id="WP_037595117.1">
    <property type="nucleotide sequence ID" value="NZ_JBHEZZ010000002.1"/>
</dbReference>
<dbReference type="InterPro" id="IPR000601">
    <property type="entry name" value="PKD_dom"/>
</dbReference>